<keyword evidence="6" id="KW-0564">Palmitate</keyword>
<evidence type="ECO:0000259" key="8">
    <source>
        <dbReference type="Pfam" id="PF05504"/>
    </source>
</evidence>
<dbReference type="InterPro" id="IPR038501">
    <property type="entry name" value="Spore_GerAC_C_sf"/>
</dbReference>
<keyword evidence="4" id="KW-0732">Signal</keyword>
<dbReference type="Pfam" id="PF25198">
    <property type="entry name" value="Spore_GerAC_N"/>
    <property type="match status" value="1"/>
</dbReference>
<dbReference type="PANTHER" id="PTHR35789:SF1">
    <property type="entry name" value="SPORE GERMINATION PROTEIN B3"/>
    <property type="match status" value="1"/>
</dbReference>
<dbReference type="GO" id="GO:0016020">
    <property type="term" value="C:membrane"/>
    <property type="evidence" value="ECO:0007669"/>
    <property type="project" value="UniProtKB-SubCell"/>
</dbReference>
<dbReference type="EMBL" id="RZTZ01000018">
    <property type="protein sequence ID" value="RVT57207.1"/>
    <property type="molecule type" value="Genomic_DNA"/>
</dbReference>
<accession>A0A437K425</accession>
<comment type="subcellular location">
    <subcellularLocation>
        <location evidence="1">Membrane</location>
        <topology evidence="1">Lipid-anchor</topology>
    </subcellularLocation>
</comment>
<evidence type="ECO:0000256" key="1">
    <source>
        <dbReference type="ARBA" id="ARBA00004635"/>
    </source>
</evidence>
<dbReference type="NCBIfam" id="TIGR02887">
    <property type="entry name" value="spore_ger_x_C"/>
    <property type="match status" value="1"/>
</dbReference>
<dbReference type="Gene3D" id="3.30.300.210">
    <property type="entry name" value="Nutrient germinant receptor protein C, domain 3"/>
    <property type="match status" value="1"/>
</dbReference>
<dbReference type="InterPro" id="IPR046953">
    <property type="entry name" value="Spore_GerAC-like_C"/>
</dbReference>
<dbReference type="PANTHER" id="PTHR35789">
    <property type="entry name" value="SPORE GERMINATION PROTEIN B3"/>
    <property type="match status" value="1"/>
</dbReference>
<dbReference type="InterPro" id="IPR008844">
    <property type="entry name" value="Spore_GerAC-like"/>
</dbReference>
<dbReference type="PROSITE" id="PS51257">
    <property type="entry name" value="PROKAR_LIPOPROTEIN"/>
    <property type="match status" value="1"/>
</dbReference>
<comment type="caution">
    <text evidence="10">The sequence shown here is derived from an EMBL/GenBank/DDBJ whole genome shotgun (WGS) entry which is preliminary data.</text>
</comment>
<proteinExistence type="inferred from homology"/>
<dbReference type="Proteomes" id="UP000288024">
    <property type="component" value="Unassembled WGS sequence"/>
</dbReference>
<evidence type="ECO:0000256" key="3">
    <source>
        <dbReference type="ARBA" id="ARBA00022544"/>
    </source>
</evidence>
<comment type="similarity">
    <text evidence="2">Belongs to the GerABKC lipoprotein family.</text>
</comment>
<dbReference type="Pfam" id="PF05504">
    <property type="entry name" value="Spore_GerAC"/>
    <property type="match status" value="1"/>
</dbReference>
<protein>
    <submittedName>
        <fullName evidence="10">Ger(X)C family spore germination protein</fullName>
    </submittedName>
</protein>
<gene>
    <name evidence="10" type="ORF">EM808_25025</name>
</gene>
<organism evidence="10 11">
    <name type="scientific">Niallia taxi</name>
    <dbReference type="NCBI Taxonomy" id="2499688"/>
    <lineage>
        <taxon>Bacteria</taxon>
        <taxon>Bacillati</taxon>
        <taxon>Bacillota</taxon>
        <taxon>Bacilli</taxon>
        <taxon>Bacillales</taxon>
        <taxon>Bacillaceae</taxon>
        <taxon>Niallia</taxon>
    </lineage>
</organism>
<dbReference type="RefSeq" id="WP_127742007.1">
    <property type="nucleotide sequence ID" value="NZ_RZTZ01000018.1"/>
</dbReference>
<dbReference type="InterPro" id="IPR057336">
    <property type="entry name" value="GerAC_N"/>
</dbReference>
<keyword evidence="5" id="KW-0472">Membrane</keyword>
<evidence type="ECO:0000256" key="6">
    <source>
        <dbReference type="ARBA" id="ARBA00023139"/>
    </source>
</evidence>
<evidence type="ECO:0000256" key="2">
    <source>
        <dbReference type="ARBA" id="ARBA00007886"/>
    </source>
</evidence>
<evidence type="ECO:0000256" key="4">
    <source>
        <dbReference type="ARBA" id="ARBA00022729"/>
    </source>
</evidence>
<keyword evidence="7" id="KW-0449">Lipoprotein</keyword>
<sequence>MKVFKLMIIICLIITLTGCWDRSEITEVSIVTGMAVDKGENQKYKLTIETTTATEMNRKTAQGYAPSYIQSLEGNTIGELTHKVSISSATRYIYSHMRLLIISEEIAEEGLISFMDFLYRNREIRNDFNIVIAKGGDAADLIKIVSTDKKSSALKIYSQLMTMHEEWGGAPNIKLKDFVHVFTSDGQVPVLAAMRLIGDSKKGGNVKNMKQVSSDNKVTIDSLGILKNGKLIAFLSLEEIRGMLFLQNKIKNTVITANCGKENKKYGLRITRSNTKVSAKEEDGVPSFRIKVRAEGYVQGTECITNLENPDTYKNFEKSINKKMKQDLTDLVFKMKEDYRADIFGFGEHLKDQNYKVFKKYKNDWENHFVDSKIHIDFYSDVKRSGIRKERYIIK</sequence>
<dbReference type="AlphaFoldDB" id="A0A437K425"/>
<evidence type="ECO:0000313" key="10">
    <source>
        <dbReference type="EMBL" id="RVT57207.1"/>
    </source>
</evidence>
<feature type="domain" description="Spore germination GerAC-like C-terminal" evidence="8">
    <location>
        <begin position="224"/>
        <end position="386"/>
    </location>
</feature>
<feature type="domain" description="Spore germination protein N-terminal" evidence="9">
    <location>
        <begin position="21"/>
        <end position="195"/>
    </location>
</feature>
<evidence type="ECO:0000256" key="7">
    <source>
        <dbReference type="ARBA" id="ARBA00023288"/>
    </source>
</evidence>
<reference evidence="10 11" key="1">
    <citation type="submission" date="2019-01" db="EMBL/GenBank/DDBJ databases">
        <title>Bacillus sp. M5HDSG1-1, whole genome shotgun sequence.</title>
        <authorList>
            <person name="Tuo L."/>
        </authorList>
    </citation>
    <scope>NUCLEOTIDE SEQUENCE [LARGE SCALE GENOMIC DNA]</scope>
    <source>
        <strain evidence="10 11">M5HDSG1-1</strain>
    </source>
</reference>
<keyword evidence="11" id="KW-1185">Reference proteome</keyword>
<evidence type="ECO:0000259" key="9">
    <source>
        <dbReference type="Pfam" id="PF25198"/>
    </source>
</evidence>
<name>A0A437K425_9BACI</name>
<dbReference type="GO" id="GO:0009847">
    <property type="term" value="P:spore germination"/>
    <property type="evidence" value="ECO:0007669"/>
    <property type="project" value="InterPro"/>
</dbReference>
<keyword evidence="3" id="KW-0309">Germination</keyword>
<evidence type="ECO:0000256" key="5">
    <source>
        <dbReference type="ARBA" id="ARBA00023136"/>
    </source>
</evidence>
<dbReference type="Gene3D" id="6.20.190.10">
    <property type="entry name" value="Nutrient germinant receptor protein C, domain 1"/>
    <property type="match status" value="1"/>
</dbReference>
<evidence type="ECO:0000313" key="11">
    <source>
        <dbReference type="Proteomes" id="UP000288024"/>
    </source>
</evidence>